<name>A0AAI8YI97_9PEZI</name>
<dbReference type="Proteomes" id="UP001295740">
    <property type="component" value="Unassembled WGS sequence"/>
</dbReference>
<proteinExistence type="predicted"/>
<dbReference type="InterPro" id="IPR032157">
    <property type="entry name" value="PAC4"/>
</dbReference>
<comment type="caution">
    <text evidence="1">The sequence shown here is derived from an EMBL/GenBank/DDBJ whole genome shotgun (WGS) entry which is preliminary data.</text>
</comment>
<dbReference type="GO" id="GO:0043248">
    <property type="term" value="P:proteasome assembly"/>
    <property type="evidence" value="ECO:0007669"/>
    <property type="project" value="InterPro"/>
</dbReference>
<dbReference type="Pfam" id="PF16093">
    <property type="entry name" value="PAC4"/>
    <property type="match status" value="1"/>
</dbReference>
<sequence>MEDPMDHEVTECSIPLPRSLDTRVHIRLQIKSKVIIVFLTTTTADEADQPVPMGSFVYALPDRYNPDQPLSTTIFSVEATLDFTTRIAKILAKKTHMPVYVGNSMSFSSTSLGGTEEMEAFLKVAKVLTDKLRGINMANGVDAS</sequence>
<organism evidence="1 2">
    <name type="scientific">Anthostomella pinea</name>
    <dbReference type="NCBI Taxonomy" id="933095"/>
    <lineage>
        <taxon>Eukaryota</taxon>
        <taxon>Fungi</taxon>
        <taxon>Dikarya</taxon>
        <taxon>Ascomycota</taxon>
        <taxon>Pezizomycotina</taxon>
        <taxon>Sordariomycetes</taxon>
        <taxon>Xylariomycetidae</taxon>
        <taxon>Xylariales</taxon>
        <taxon>Xylariaceae</taxon>
        <taxon>Anthostomella</taxon>
    </lineage>
</organism>
<dbReference type="Gene3D" id="3.30.230.100">
    <property type="match status" value="1"/>
</dbReference>
<reference evidence="1" key="1">
    <citation type="submission" date="2023-10" db="EMBL/GenBank/DDBJ databases">
        <authorList>
            <person name="Hackl T."/>
        </authorList>
    </citation>
    <scope>NUCLEOTIDE SEQUENCE</scope>
</reference>
<gene>
    <name evidence="1" type="ORF">KHLLAP_LOCUS8732</name>
</gene>
<dbReference type="AlphaFoldDB" id="A0AAI8YI97"/>
<evidence type="ECO:0000313" key="1">
    <source>
        <dbReference type="EMBL" id="CAJ2508264.1"/>
    </source>
</evidence>
<keyword evidence="2" id="KW-1185">Reference proteome</keyword>
<protein>
    <submittedName>
        <fullName evidence="1">Uu.00g094500.m01.CDS01</fullName>
    </submittedName>
</protein>
<dbReference type="EMBL" id="CAUWAG010000010">
    <property type="protein sequence ID" value="CAJ2508264.1"/>
    <property type="molecule type" value="Genomic_DNA"/>
</dbReference>
<evidence type="ECO:0000313" key="2">
    <source>
        <dbReference type="Proteomes" id="UP001295740"/>
    </source>
</evidence>
<accession>A0AAI8YI97</accession>